<keyword evidence="12" id="KW-1185">Reference proteome</keyword>
<protein>
    <submittedName>
        <fullName evidence="11">Cell division protein FtsQ</fullName>
    </submittedName>
</protein>
<keyword evidence="2" id="KW-1003">Cell membrane</keyword>
<comment type="subcellular location">
    <subcellularLocation>
        <location evidence="1">Membrane</location>
    </subcellularLocation>
</comment>
<reference evidence="11 12" key="1">
    <citation type="submission" date="2019-10" db="EMBL/GenBank/DDBJ databases">
        <title>Nocardia macrotermitis sp. nov. and Nocardia aurantia sp. nov., isolated from the gut of fungus growing-termite Macrotermes natalensis.</title>
        <authorList>
            <person name="Benndorf R."/>
            <person name="Schwitalla J."/>
            <person name="Martin K."/>
            <person name="De Beer W."/>
            <person name="Kaster A.-K."/>
            <person name="Vollmers J."/>
            <person name="Poulsen M."/>
            <person name="Beemelmanns C."/>
        </authorList>
    </citation>
    <scope>NUCLEOTIDE SEQUENCE [LARGE SCALE GENOMIC DNA]</scope>
    <source>
        <strain evidence="11 12">RB56</strain>
    </source>
</reference>
<dbReference type="InterPro" id="IPR013685">
    <property type="entry name" value="POTRA_FtsQ_type"/>
</dbReference>
<dbReference type="Gene3D" id="3.10.20.310">
    <property type="entry name" value="membrane protein fhac"/>
    <property type="match status" value="1"/>
</dbReference>
<dbReference type="PANTHER" id="PTHR37820:SF1">
    <property type="entry name" value="CELL DIVISION PROTEIN FTSQ"/>
    <property type="match status" value="1"/>
</dbReference>
<dbReference type="Pfam" id="PF08478">
    <property type="entry name" value="POTRA_1"/>
    <property type="match status" value="1"/>
</dbReference>
<gene>
    <name evidence="11" type="primary">ftsQ</name>
    <name evidence="11" type="ORF">NRB56_11120</name>
</gene>
<dbReference type="OrthoDB" id="9790760at2"/>
<dbReference type="EMBL" id="WEGI01000002">
    <property type="protein sequence ID" value="MQY25555.1"/>
    <property type="molecule type" value="Genomic_DNA"/>
</dbReference>
<dbReference type="InterPro" id="IPR005548">
    <property type="entry name" value="Cell_div_FtsQ/DivIB_C"/>
</dbReference>
<accession>A0A7K0DIC4</accession>
<dbReference type="InterPro" id="IPR034746">
    <property type="entry name" value="POTRA"/>
</dbReference>
<dbReference type="GO" id="GO:0005886">
    <property type="term" value="C:plasma membrane"/>
    <property type="evidence" value="ECO:0007669"/>
    <property type="project" value="TreeGrafter"/>
</dbReference>
<keyword evidence="4 9" id="KW-0812">Transmembrane</keyword>
<dbReference type="InterPro" id="IPR050487">
    <property type="entry name" value="FtsQ_DivIB"/>
</dbReference>
<dbReference type="Proteomes" id="UP000431401">
    <property type="component" value="Unassembled WGS sequence"/>
</dbReference>
<sequence>MTGGIDDPDSEPAAGSGRAATASASRGARAASRSAADTLEFEASDPDGPHGPGGAAAQWRGFAGSPAGRLAVRVLPVLGVLVLVAGIAWFSPALAVRTLRIEGLSALSEQQVRAALAVPSGRSMLRIDTDAMAARVAALPRVRTARVQRVFPSTVRVTVDERMPALYFDGPDGSHLIDSDSVEFAIEQAPATLPKLTTDHPGGSDPVTRAAVEVLDATPPELREQVGEVVARSVSDVALTLRDGRIVLWGGPGDSARKAAVVLPILSRPGTLFDVSSPDLVTVR</sequence>
<feature type="region of interest" description="Disordered" evidence="8">
    <location>
        <begin position="1"/>
        <end position="59"/>
    </location>
</feature>
<evidence type="ECO:0000256" key="4">
    <source>
        <dbReference type="ARBA" id="ARBA00022692"/>
    </source>
</evidence>
<feature type="compositionally biased region" description="Acidic residues" evidence="8">
    <location>
        <begin position="1"/>
        <end position="10"/>
    </location>
</feature>
<dbReference type="PANTHER" id="PTHR37820">
    <property type="entry name" value="CELL DIVISION PROTEIN DIVIB"/>
    <property type="match status" value="1"/>
</dbReference>
<feature type="domain" description="POTRA" evidence="10">
    <location>
        <begin position="94"/>
        <end position="162"/>
    </location>
</feature>
<evidence type="ECO:0000256" key="9">
    <source>
        <dbReference type="SAM" id="Phobius"/>
    </source>
</evidence>
<name>A0A7K0DIC4_9NOCA</name>
<evidence type="ECO:0000256" key="6">
    <source>
        <dbReference type="ARBA" id="ARBA00023136"/>
    </source>
</evidence>
<dbReference type="PROSITE" id="PS51779">
    <property type="entry name" value="POTRA"/>
    <property type="match status" value="1"/>
</dbReference>
<dbReference type="RefSeq" id="WP_153339371.1">
    <property type="nucleotide sequence ID" value="NZ_WEGI01000002.1"/>
</dbReference>
<evidence type="ECO:0000256" key="2">
    <source>
        <dbReference type="ARBA" id="ARBA00022475"/>
    </source>
</evidence>
<evidence type="ECO:0000256" key="8">
    <source>
        <dbReference type="SAM" id="MobiDB-lite"/>
    </source>
</evidence>
<keyword evidence="3 11" id="KW-0132">Cell division</keyword>
<keyword evidence="7" id="KW-0131">Cell cycle</keyword>
<keyword evidence="6 9" id="KW-0472">Membrane</keyword>
<evidence type="ECO:0000313" key="11">
    <source>
        <dbReference type="EMBL" id="MQY25555.1"/>
    </source>
</evidence>
<organism evidence="11 12">
    <name type="scientific">Nocardia aurantia</name>
    <dbReference type="NCBI Taxonomy" id="2585199"/>
    <lineage>
        <taxon>Bacteria</taxon>
        <taxon>Bacillati</taxon>
        <taxon>Actinomycetota</taxon>
        <taxon>Actinomycetes</taxon>
        <taxon>Mycobacteriales</taxon>
        <taxon>Nocardiaceae</taxon>
        <taxon>Nocardia</taxon>
    </lineage>
</organism>
<keyword evidence="5 9" id="KW-1133">Transmembrane helix</keyword>
<dbReference type="Pfam" id="PF03799">
    <property type="entry name" value="FtsQ_DivIB_C"/>
    <property type="match status" value="1"/>
</dbReference>
<feature type="compositionally biased region" description="Low complexity" evidence="8">
    <location>
        <begin position="13"/>
        <end position="36"/>
    </location>
</feature>
<evidence type="ECO:0000256" key="3">
    <source>
        <dbReference type="ARBA" id="ARBA00022618"/>
    </source>
</evidence>
<dbReference type="AlphaFoldDB" id="A0A7K0DIC4"/>
<dbReference type="GO" id="GO:0051301">
    <property type="term" value="P:cell division"/>
    <property type="evidence" value="ECO:0007669"/>
    <property type="project" value="UniProtKB-KW"/>
</dbReference>
<evidence type="ECO:0000256" key="5">
    <source>
        <dbReference type="ARBA" id="ARBA00022989"/>
    </source>
</evidence>
<evidence type="ECO:0000259" key="10">
    <source>
        <dbReference type="PROSITE" id="PS51779"/>
    </source>
</evidence>
<feature type="transmembrane region" description="Helical" evidence="9">
    <location>
        <begin position="70"/>
        <end position="90"/>
    </location>
</feature>
<comment type="caution">
    <text evidence="11">The sequence shown here is derived from an EMBL/GenBank/DDBJ whole genome shotgun (WGS) entry which is preliminary data.</text>
</comment>
<evidence type="ECO:0000256" key="7">
    <source>
        <dbReference type="ARBA" id="ARBA00023306"/>
    </source>
</evidence>
<evidence type="ECO:0000313" key="12">
    <source>
        <dbReference type="Proteomes" id="UP000431401"/>
    </source>
</evidence>
<proteinExistence type="predicted"/>
<evidence type="ECO:0000256" key="1">
    <source>
        <dbReference type="ARBA" id="ARBA00004370"/>
    </source>
</evidence>